<dbReference type="RefSeq" id="WP_114791258.1">
    <property type="nucleotide sequence ID" value="NZ_CP139960.1"/>
</dbReference>
<evidence type="ECO:0000313" key="1">
    <source>
        <dbReference type="EMBL" id="WQD38506.1"/>
    </source>
</evidence>
<sequence>MRKQLNYDELLHTMRLSNSDDPFNRGTLLLTLVHEVMEEKSLNKQDFIFTQYDEGYILITQVNT</sequence>
<protein>
    <submittedName>
        <fullName evidence="1">Uncharacterized protein</fullName>
    </submittedName>
</protein>
<dbReference type="Proteomes" id="UP001325680">
    <property type="component" value="Chromosome"/>
</dbReference>
<keyword evidence="2" id="KW-1185">Reference proteome</keyword>
<reference evidence="1 2" key="1">
    <citation type="submission" date="2023-12" db="EMBL/GenBank/DDBJ databases">
        <title>Genome sequencing and assembly of bacterial species from a model synthetic community.</title>
        <authorList>
            <person name="Hogle S.L."/>
        </authorList>
    </citation>
    <scope>NUCLEOTIDE SEQUENCE [LARGE SCALE GENOMIC DNA]</scope>
    <source>
        <strain evidence="1 2">HAMBI_3031</strain>
    </source>
</reference>
<gene>
    <name evidence="1" type="ORF">U0035_22800</name>
</gene>
<evidence type="ECO:0000313" key="2">
    <source>
        <dbReference type="Proteomes" id="UP001325680"/>
    </source>
</evidence>
<name>A0ABZ0W5V7_9BACT</name>
<accession>A0ABZ0W5V7</accession>
<proteinExistence type="predicted"/>
<dbReference type="EMBL" id="CP139960">
    <property type="protein sequence ID" value="WQD38506.1"/>
    <property type="molecule type" value="Genomic_DNA"/>
</dbReference>
<organism evidence="1 2">
    <name type="scientific">Niabella yanshanensis</name>
    <dbReference type="NCBI Taxonomy" id="577386"/>
    <lineage>
        <taxon>Bacteria</taxon>
        <taxon>Pseudomonadati</taxon>
        <taxon>Bacteroidota</taxon>
        <taxon>Chitinophagia</taxon>
        <taxon>Chitinophagales</taxon>
        <taxon>Chitinophagaceae</taxon>
        <taxon>Niabella</taxon>
    </lineage>
</organism>